<dbReference type="AlphaFoldDB" id="A0A063Y628"/>
<feature type="domain" description="Aminomethyltransferase C-terminal" evidence="10">
    <location>
        <begin position="286"/>
        <end position="360"/>
    </location>
</feature>
<dbReference type="GO" id="GO:0019464">
    <property type="term" value="P:glycine decarboxylation via glycine cleavage system"/>
    <property type="evidence" value="ECO:0007669"/>
    <property type="project" value="UniProtKB-UniRule"/>
</dbReference>
<evidence type="ECO:0000256" key="4">
    <source>
        <dbReference type="ARBA" id="ARBA00022679"/>
    </source>
</evidence>
<keyword evidence="3 7" id="KW-0032">Aminotransferase</keyword>
<dbReference type="PANTHER" id="PTHR43757">
    <property type="entry name" value="AMINOMETHYLTRANSFERASE"/>
    <property type="match status" value="1"/>
</dbReference>
<keyword evidence="11" id="KW-0489">Methyltransferase</keyword>
<dbReference type="FunFam" id="4.10.1250.10:FF:000001">
    <property type="entry name" value="Aminomethyltransferase"/>
    <property type="match status" value="1"/>
</dbReference>
<dbReference type="EMBL" id="JMSZ01000010">
    <property type="protein sequence ID" value="KDE41114.1"/>
    <property type="molecule type" value="Genomic_DNA"/>
</dbReference>
<dbReference type="PATRIC" id="fig|267850.7.peg.416"/>
<dbReference type="Gene3D" id="3.30.70.1400">
    <property type="entry name" value="Aminomethyltransferase beta-barrel domains"/>
    <property type="match status" value="1"/>
</dbReference>
<evidence type="ECO:0000256" key="1">
    <source>
        <dbReference type="ARBA" id="ARBA00008609"/>
    </source>
</evidence>
<dbReference type="InterPro" id="IPR029043">
    <property type="entry name" value="GcvT/YgfZ_C"/>
</dbReference>
<dbReference type="GO" id="GO:0005829">
    <property type="term" value="C:cytosol"/>
    <property type="evidence" value="ECO:0007669"/>
    <property type="project" value="TreeGrafter"/>
</dbReference>
<dbReference type="NCBIfam" id="NF001567">
    <property type="entry name" value="PRK00389.1"/>
    <property type="match status" value="1"/>
</dbReference>
<proteinExistence type="inferred from homology"/>
<evidence type="ECO:0000256" key="5">
    <source>
        <dbReference type="ARBA" id="ARBA00031395"/>
    </source>
</evidence>
<dbReference type="Proteomes" id="UP000027318">
    <property type="component" value="Unassembled WGS sequence"/>
</dbReference>
<accession>A0A063Y628</accession>
<dbReference type="RefSeq" id="WP_036543457.1">
    <property type="nucleotide sequence ID" value="NZ_JMSZ01000010.1"/>
</dbReference>
<dbReference type="Gene3D" id="4.10.1250.10">
    <property type="entry name" value="Aminomethyltransferase fragment"/>
    <property type="match status" value="1"/>
</dbReference>
<dbReference type="Pfam" id="PF01571">
    <property type="entry name" value="GCV_T"/>
    <property type="match status" value="1"/>
</dbReference>
<evidence type="ECO:0000259" key="10">
    <source>
        <dbReference type="Pfam" id="PF08669"/>
    </source>
</evidence>
<dbReference type="FunFam" id="3.30.70.1400:FF:000001">
    <property type="entry name" value="Aminomethyltransferase"/>
    <property type="match status" value="1"/>
</dbReference>
<dbReference type="PANTHER" id="PTHR43757:SF2">
    <property type="entry name" value="AMINOMETHYLTRANSFERASE, MITOCHONDRIAL"/>
    <property type="match status" value="1"/>
</dbReference>
<comment type="similarity">
    <text evidence="1 7">Belongs to the GcvT family.</text>
</comment>
<dbReference type="OrthoDB" id="9774591at2"/>
<dbReference type="GO" id="GO:0032259">
    <property type="term" value="P:methylation"/>
    <property type="evidence" value="ECO:0007669"/>
    <property type="project" value="UniProtKB-KW"/>
</dbReference>
<comment type="caution">
    <text evidence="11">The sequence shown here is derived from an EMBL/GenBank/DDBJ whole genome shotgun (WGS) entry which is preliminary data.</text>
</comment>
<keyword evidence="12" id="KW-1185">Reference proteome</keyword>
<dbReference type="InterPro" id="IPR006223">
    <property type="entry name" value="GcvT"/>
</dbReference>
<reference evidence="11 12" key="1">
    <citation type="journal article" date="2005" name="Int. J. Syst. Evol. Microbiol.">
        <title>Nitrincola lacisaponensis gen. nov., sp. nov., a novel alkaliphilic bacterium isolated from an alkaline, saline lake.</title>
        <authorList>
            <person name="Dimitriu P.A."/>
            <person name="Shukla S.K."/>
            <person name="Conradt J."/>
            <person name="Marquez M.C."/>
            <person name="Ventosa A."/>
            <person name="Maglia A."/>
            <person name="Peyton B.M."/>
            <person name="Pinkart H.C."/>
            <person name="Mormile M.R."/>
        </authorList>
    </citation>
    <scope>NUCLEOTIDE SEQUENCE [LARGE SCALE GENOMIC DNA]</scope>
    <source>
        <strain evidence="11 12">4CA</strain>
    </source>
</reference>
<sequence>MGNKTVLYPQHLAMGAKIVDFGGWDMPLHYGSQVEEHHRVRRESGMFDVSHMTVVDITGSDAREYLRRLLCNDVARLKQKGKALYSGMLNEQGGVIDDLIVYLMTEPDVSGEWYRVVVNCATREKDLRWMSDQVMKMDVALTEQPDLAMIAIQGPEALQRVKSVVSPYRQSLIDGLAIFQGQESEGWFIARTGYTGEDGLEIMLPEEEAEAFWQVLAEAGVAPCGLGARDTLRLEAGMNLYGQDMDETVSPLVSNMGWVVAWEPSDRFFVGRAPLEAERAAGPASKLVGLAMETGKGVLRHGQSVIVDDAVAGEITSGGFSPTLGYAVALARVSSATGAEAEVEMRGKRVSVRVVRPPFVRQGQKVYS</sequence>
<evidence type="ECO:0000256" key="3">
    <source>
        <dbReference type="ARBA" id="ARBA00022576"/>
    </source>
</evidence>
<dbReference type="GO" id="GO:0008168">
    <property type="term" value="F:methyltransferase activity"/>
    <property type="evidence" value="ECO:0007669"/>
    <property type="project" value="UniProtKB-KW"/>
</dbReference>
<evidence type="ECO:0000313" key="11">
    <source>
        <dbReference type="EMBL" id="KDE41114.1"/>
    </source>
</evidence>
<dbReference type="InterPro" id="IPR028896">
    <property type="entry name" value="GcvT/YgfZ/DmdA"/>
</dbReference>
<dbReference type="Pfam" id="PF08669">
    <property type="entry name" value="GCV_T_C"/>
    <property type="match status" value="1"/>
</dbReference>
<name>A0A063Y628_9GAMM</name>
<evidence type="ECO:0000259" key="9">
    <source>
        <dbReference type="Pfam" id="PF01571"/>
    </source>
</evidence>
<keyword evidence="4 7" id="KW-0808">Transferase</keyword>
<dbReference type="GO" id="GO:0008483">
    <property type="term" value="F:transaminase activity"/>
    <property type="evidence" value="ECO:0007669"/>
    <property type="project" value="UniProtKB-KW"/>
</dbReference>
<comment type="function">
    <text evidence="7">The glycine cleavage system catalyzes the degradation of glycine.</text>
</comment>
<feature type="domain" description="GCVT N-terminal" evidence="9">
    <location>
        <begin position="7"/>
        <end position="263"/>
    </location>
</feature>
<evidence type="ECO:0000256" key="2">
    <source>
        <dbReference type="ARBA" id="ARBA00012616"/>
    </source>
</evidence>
<evidence type="ECO:0000313" key="12">
    <source>
        <dbReference type="Proteomes" id="UP000027318"/>
    </source>
</evidence>
<dbReference type="InterPro" id="IPR022903">
    <property type="entry name" value="GcvT_bac"/>
</dbReference>
<dbReference type="InterPro" id="IPR013977">
    <property type="entry name" value="GcvT_C"/>
</dbReference>
<feature type="binding site" evidence="8">
    <location>
        <position position="201"/>
    </location>
    <ligand>
        <name>substrate</name>
    </ligand>
</feature>
<evidence type="ECO:0000256" key="7">
    <source>
        <dbReference type="HAMAP-Rule" id="MF_00259"/>
    </source>
</evidence>
<organism evidence="11 12">
    <name type="scientific">Nitrincola lacisaponensis</name>
    <dbReference type="NCBI Taxonomy" id="267850"/>
    <lineage>
        <taxon>Bacteria</taxon>
        <taxon>Pseudomonadati</taxon>
        <taxon>Pseudomonadota</taxon>
        <taxon>Gammaproteobacteria</taxon>
        <taxon>Oceanospirillales</taxon>
        <taxon>Oceanospirillaceae</taxon>
        <taxon>Nitrincola</taxon>
    </lineage>
</organism>
<dbReference type="STRING" id="267850.ADINL_0419"/>
<dbReference type="InterPro" id="IPR027266">
    <property type="entry name" value="TrmE/GcvT-like"/>
</dbReference>
<dbReference type="GO" id="GO:0005960">
    <property type="term" value="C:glycine cleavage complex"/>
    <property type="evidence" value="ECO:0007669"/>
    <property type="project" value="InterPro"/>
</dbReference>
<dbReference type="EC" id="2.1.2.10" evidence="2 7"/>
<comment type="catalytic activity">
    <reaction evidence="6 7">
        <text>N(6)-[(R)-S(8)-aminomethyldihydrolipoyl]-L-lysyl-[protein] + (6S)-5,6,7,8-tetrahydrofolate = N(6)-[(R)-dihydrolipoyl]-L-lysyl-[protein] + (6R)-5,10-methylene-5,6,7,8-tetrahydrofolate + NH4(+)</text>
        <dbReference type="Rhea" id="RHEA:16945"/>
        <dbReference type="Rhea" id="RHEA-COMP:10475"/>
        <dbReference type="Rhea" id="RHEA-COMP:10492"/>
        <dbReference type="ChEBI" id="CHEBI:15636"/>
        <dbReference type="ChEBI" id="CHEBI:28938"/>
        <dbReference type="ChEBI" id="CHEBI:57453"/>
        <dbReference type="ChEBI" id="CHEBI:83100"/>
        <dbReference type="ChEBI" id="CHEBI:83143"/>
        <dbReference type="EC" id="2.1.2.10"/>
    </reaction>
</comment>
<evidence type="ECO:0000256" key="6">
    <source>
        <dbReference type="ARBA" id="ARBA00047665"/>
    </source>
</evidence>
<dbReference type="Gene3D" id="3.30.1360.120">
    <property type="entry name" value="Probable tRNA modification gtpase trme, domain 1"/>
    <property type="match status" value="1"/>
</dbReference>
<gene>
    <name evidence="7" type="primary">gcvT</name>
    <name evidence="11" type="ORF">ADINL_0419</name>
</gene>
<dbReference type="GO" id="GO:0004047">
    <property type="term" value="F:aminomethyltransferase activity"/>
    <property type="evidence" value="ECO:0007669"/>
    <property type="project" value="UniProtKB-UniRule"/>
</dbReference>
<comment type="subunit">
    <text evidence="7">The glycine cleavage system is composed of four proteins: P, T, L and H.</text>
</comment>
<evidence type="ECO:0000256" key="8">
    <source>
        <dbReference type="PIRSR" id="PIRSR006487-1"/>
    </source>
</evidence>
<dbReference type="SUPFAM" id="SSF103025">
    <property type="entry name" value="Folate-binding domain"/>
    <property type="match status" value="1"/>
</dbReference>
<dbReference type="Gene3D" id="2.40.30.110">
    <property type="entry name" value="Aminomethyltransferase beta-barrel domains"/>
    <property type="match status" value="1"/>
</dbReference>
<dbReference type="PIRSF" id="PIRSF006487">
    <property type="entry name" value="GcvT"/>
    <property type="match status" value="1"/>
</dbReference>
<dbReference type="NCBIfam" id="TIGR00528">
    <property type="entry name" value="gcvT"/>
    <property type="match status" value="1"/>
</dbReference>
<protein>
    <recommendedName>
        <fullName evidence="2 7">Aminomethyltransferase</fullName>
        <ecNumber evidence="2 7">2.1.2.10</ecNumber>
    </recommendedName>
    <alternativeName>
        <fullName evidence="5 7">Glycine cleavage system T protein</fullName>
    </alternativeName>
</protein>
<dbReference type="SUPFAM" id="SSF101790">
    <property type="entry name" value="Aminomethyltransferase beta-barrel domain"/>
    <property type="match status" value="1"/>
</dbReference>
<dbReference type="InterPro" id="IPR006222">
    <property type="entry name" value="GCVT_N"/>
</dbReference>
<dbReference type="HAMAP" id="MF_00259">
    <property type="entry name" value="GcvT"/>
    <property type="match status" value="1"/>
</dbReference>